<keyword evidence="1" id="KW-0472">Membrane</keyword>
<accession>A0A7X5HXZ6</accession>
<dbReference type="InterPro" id="IPR017896">
    <property type="entry name" value="4Fe4S_Fe-S-bd"/>
</dbReference>
<protein>
    <submittedName>
        <fullName evidence="3">4Fe-4S binding protein</fullName>
    </submittedName>
</protein>
<evidence type="ECO:0000256" key="1">
    <source>
        <dbReference type="SAM" id="Phobius"/>
    </source>
</evidence>
<name>A0A7X5HXZ6_9FIRM</name>
<feature type="domain" description="4Fe-4S ferredoxin-type" evidence="2">
    <location>
        <begin position="151"/>
        <end position="183"/>
    </location>
</feature>
<dbReference type="EMBL" id="JAAEEH010000052">
    <property type="protein sequence ID" value="NDL68685.1"/>
    <property type="molecule type" value="Genomic_DNA"/>
</dbReference>
<keyword evidence="1" id="KW-1133">Transmembrane helix</keyword>
<proteinExistence type="predicted"/>
<dbReference type="Proteomes" id="UP000461585">
    <property type="component" value="Unassembled WGS sequence"/>
</dbReference>
<evidence type="ECO:0000313" key="3">
    <source>
        <dbReference type="EMBL" id="NDL68685.1"/>
    </source>
</evidence>
<keyword evidence="4" id="KW-1185">Reference proteome</keyword>
<sequence length="201" mass="22723">MNKTTKDRLYIVTILFFALGFFNIAFAWLGLVCFTLPFVLLAKDKQKTWCKHYCPRSKLLTLAGKAGKVHRPIPALLRKAATKRFVLAYFIVNMTVAALSTVMVALSGAAPMEKLRFLLAFQLPWQMPDLLALSQMPGWVVHGSFRIYSMFMTTTVIGLVLGYFYKPRTWCTICPVNTISDMALAGEKRESAPKQRPVYTD</sequence>
<dbReference type="Pfam" id="PF12801">
    <property type="entry name" value="Fer4_5"/>
    <property type="match status" value="2"/>
</dbReference>
<keyword evidence="1" id="KW-0812">Transmembrane</keyword>
<comment type="caution">
    <text evidence="3">The sequence shown here is derived from an EMBL/GenBank/DDBJ whole genome shotgun (WGS) entry which is preliminary data.</text>
</comment>
<feature type="transmembrane region" description="Helical" evidence="1">
    <location>
        <begin position="145"/>
        <end position="165"/>
    </location>
</feature>
<feature type="domain" description="4Fe-4S ferredoxin-type" evidence="2">
    <location>
        <begin position="26"/>
        <end position="73"/>
    </location>
</feature>
<dbReference type="AlphaFoldDB" id="A0A7X5HXZ6"/>
<organism evidence="3 4">
    <name type="scientific">Anaerotalea alkaliphila</name>
    <dbReference type="NCBI Taxonomy" id="2662126"/>
    <lineage>
        <taxon>Bacteria</taxon>
        <taxon>Bacillati</taxon>
        <taxon>Bacillota</taxon>
        <taxon>Clostridia</taxon>
        <taxon>Eubacteriales</taxon>
        <taxon>Anaerotalea</taxon>
    </lineage>
</organism>
<reference evidence="3 4" key="1">
    <citation type="submission" date="2020-01" db="EMBL/GenBank/DDBJ databases">
        <title>Anaeroalcalibacter tamaniensis gen. nov., sp. nov., moderately halophilic strictly anaerobic fermenter bacterium from mud volcano of Taman peninsula.</title>
        <authorList>
            <person name="Frolova A."/>
            <person name="Merkel A.Y."/>
            <person name="Slobodkin A.I."/>
        </authorList>
    </citation>
    <scope>NUCLEOTIDE SEQUENCE [LARGE SCALE GENOMIC DNA]</scope>
    <source>
        <strain evidence="3 4">F-3ap</strain>
    </source>
</reference>
<dbReference type="RefSeq" id="WP_162371405.1">
    <property type="nucleotide sequence ID" value="NZ_JAAEEH010000052.1"/>
</dbReference>
<gene>
    <name evidence="3" type="ORF">GXN74_13150</name>
</gene>
<feature type="transmembrane region" description="Helical" evidence="1">
    <location>
        <begin position="12"/>
        <end position="41"/>
    </location>
</feature>
<feature type="transmembrane region" description="Helical" evidence="1">
    <location>
        <begin position="86"/>
        <end position="110"/>
    </location>
</feature>
<evidence type="ECO:0000313" key="4">
    <source>
        <dbReference type="Proteomes" id="UP000461585"/>
    </source>
</evidence>
<evidence type="ECO:0000259" key="2">
    <source>
        <dbReference type="Pfam" id="PF12801"/>
    </source>
</evidence>